<evidence type="ECO:0000256" key="1">
    <source>
        <dbReference type="SAM" id="SignalP"/>
    </source>
</evidence>
<dbReference type="InterPro" id="IPR021838">
    <property type="entry name" value="DUF3431"/>
</dbReference>
<dbReference type="SUPFAM" id="SSF48452">
    <property type="entry name" value="TPR-like"/>
    <property type="match status" value="1"/>
</dbReference>
<evidence type="ECO:0008006" key="4">
    <source>
        <dbReference type="Google" id="ProtNLM"/>
    </source>
</evidence>
<dbReference type="InterPro" id="IPR011990">
    <property type="entry name" value="TPR-like_helical_dom_sf"/>
</dbReference>
<proteinExistence type="predicted"/>
<evidence type="ECO:0000313" key="2">
    <source>
        <dbReference type="EMBL" id="KAL1495178.1"/>
    </source>
</evidence>
<name>A0AB34IB59_PRYPA</name>
<keyword evidence="1" id="KW-0732">Signal</keyword>
<feature type="signal peptide" evidence="1">
    <location>
        <begin position="1"/>
        <end position="18"/>
    </location>
</feature>
<dbReference type="EMBL" id="JBGBPQ010000033">
    <property type="protein sequence ID" value="KAL1495178.1"/>
    <property type="molecule type" value="Genomic_DNA"/>
</dbReference>
<dbReference type="Gene3D" id="1.25.40.10">
    <property type="entry name" value="Tetratricopeptide repeat domain"/>
    <property type="match status" value="1"/>
</dbReference>
<organism evidence="2 3">
    <name type="scientific">Prymnesium parvum</name>
    <name type="common">Toxic golden alga</name>
    <dbReference type="NCBI Taxonomy" id="97485"/>
    <lineage>
        <taxon>Eukaryota</taxon>
        <taxon>Haptista</taxon>
        <taxon>Haptophyta</taxon>
        <taxon>Prymnesiophyceae</taxon>
        <taxon>Prymnesiales</taxon>
        <taxon>Prymnesiaceae</taxon>
        <taxon>Prymnesium</taxon>
    </lineage>
</organism>
<dbReference type="PANTHER" id="PTHR37490:SF2">
    <property type="match status" value="1"/>
</dbReference>
<dbReference type="Proteomes" id="UP001515480">
    <property type="component" value="Unassembled WGS sequence"/>
</dbReference>
<dbReference type="PANTHER" id="PTHR37490">
    <property type="entry name" value="EXPRESSED PROTEIN"/>
    <property type="match status" value="1"/>
</dbReference>
<reference evidence="2 3" key="1">
    <citation type="journal article" date="2024" name="Science">
        <title>Giant polyketide synthase enzymes in the biosynthesis of giant marine polyether toxins.</title>
        <authorList>
            <person name="Fallon T.R."/>
            <person name="Shende V.V."/>
            <person name="Wierzbicki I.H."/>
            <person name="Pendleton A.L."/>
            <person name="Watervoot N.F."/>
            <person name="Auber R.P."/>
            <person name="Gonzalez D.J."/>
            <person name="Wisecaver J.H."/>
            <person name="Moore B.S."/>
        </authorList>
    </citation>
    <scope>NUCLEOTIDE SEQUENCE [LARGE SCALE GENOMIC DNA]</scope>
    <source>
        <strain evidence="2 3">12B1</strain>
    </source>
</reference>
<feature type="chain" id="PRO_5044258455" description="Protein O-GlcNAc transferase" evidence="1">
    <location>
        <begin position="19"/>
        <end position="418"/>
    </location>
</feature>
<dbReference type="Pfam" id="PF11913">
    <property type="entry name" value="DUF3431"/>
    <property type="match status" value="1"/>
</dbReference>
<evidence type="ECO:0000313" key="3">
    <source>
        <dbReference type="Proteomes" id="UP001515480"/>
    </source>
</evidence>
<dbReference type="AlphaFoldDB" id="A0AB34IB59"/>
<protein>
    <recommendedName>
        <fullName evidence="4">Protein O-GlcNAc transferase</fullName>
    </recommendedName>
</protein>
<comment type="caution">
    <text evidence="2">The sequence shown here is derived from an EMBL/GenBank/DDBJ whole genome shotgun (WGS) entry which is preliminary data.</text>
</comment>
<keyword evidence="3" id="KW-1185">Reference proteome</keyword>
<sequence>MAAAAALLCASLAKQWVAEWDQPAWRQVHEEAMALAQQGRAADALPLFREAYEMHGSAESLHNVAVALEQTGRLREAHETYLRVLNTNAHHAPSYDLLLALRHRLLVDVRAFVAAERSRHAALPPSSGRCAARRAAVPPAPRVELPHLVNRSHPTPPAWGGPAVLVVAHWREDLGWLHSPPFDAFPRVVYQRHHADRPFYSPNFGFEAGVYLQFIVEHYDALPEQVVFLQGDPASHVDMRFLAETIRCLRAGRVRYFSFSKMPFLIDRDLQRYTGVHSPASVAPFIHRMPACARRLLDYFGVEPPAEGALNVSTYCCATFTASRDAIRRHPWSVWRHVYEVVASGAAPCIWADGGGDAPGLHDLNEGFVMEHLWHAIFGEPLRSTALRGDETCAIASCGKYCPDAGAPELGLFAALIK</sequence>
<gene>
    <name evidence="2" type="ORF">AB1Y20_017043</name>
</gene>
<accession>A0AB34IB59</accession>